<dbReference type="EC" id="2.1.1.193" evidence="3 12"/>
<comment type="function">
    <text evidence="10 12">Specifically methylates the N3 position of the uracil ring of uridine 1498 (m3U1498) in 16S rRNA. Acts on the fully assembled 30S ribosomal subunit.</text>
</comment>
<dbReference type="GO" id="GO:0070475">
    <property type="term" value="P:rRNA base methylation"/>
    <property type="evidence" value="ECO:0007669"/>
    <property type="project" value="TreeGrafter"/>
</dbReference>
<evidence type="ECO:0000256" key="7">
    <source>
        <dbReference type="ARBA" id="ARBA00022603"/>
    </source>
</evidence>
<comment type="catalytic activity">
    <reaction evidence="11 12">
        <text>uridine(1498) in 16S rRNA + S-adenosyl-L-methionine = N(3)-methyluridine(1498) in 16S rRNA + S-adenosyl-L-homocysteine + H(+)</text>
        <dbReference type="Rhea" id="RHEA:42920"/>
        <dbReference type="Rhea" id="RHEA-COMP:10283"/>
        <dbReference type="Rhea" id="RHEA-COMP:10284"/>
        <dbReference type="ChEBI" id="CHEBI:15378"/>
        <dbReference type="ChEBI" id="CHEBI:57856"/>
        <dbReference type="ChEBI" id="CHEBI:59789"/>
        <dbReference type="ChEBI" id="CHEBI:65315"/>
        <dbReference type="ChEBI" id="CHEBI:74502"/>
        <dbReference type="EC" id="2.1.1.193"/>
    </reaction>
</comment>
<dbReference type="InterPro" id="IPR046886">
    <property type="entry name" value="RsmE_MTase_dom"/>
</dbReference>
<evidence type="ECO:0000256" key="2">
    <source>
        <dbReference type="ARBA" id="ARBA00005528"/>
    </source>
</evidence>
<dbReference type="NCBIfam" id="TIGR00046">
    <property type="entry name" value="RsmE family RNA methyltransferase"/>
    <property type="match status" value="1"/>
</dbReference>
<keyword evidence="9 12" id="KW-0949">S-adenosyl-L-methionine</keyword>
<accession>A0A9D1EBG9</accession>
<gene>
    <name evidence="14" type="ORF">IAA55_10665</name>
</gene>
<proteinExistence type="inferred from homology"/>
<dbReference type="GO" id="GO:0005737">
    <property type="term" value="C:cytoplasm"/>
    <property type="evidence" value="ECO:0007669"/>
    <property type="project" value="UniProtKB-SubCell"/>
</dbReference>
<comment type="similarity">
    <text evidence="2 12">Belongs to the RNA methyltransferase RsmE family.</text>
</comment>
<evidence type="ECO:0000259" key="13">
    <source>
        <dbReference type="Pfam" id="PF04452"/>
    </source>
</evidence>
<dbReference type="Proteomes" id="UP000823912">
    <property type="component" value="Unassembled WGS sequence"/>
</dbReference>
<keyword evidence="5 12" id="KW-0963">Cytoplasm</keyword>
<comment type="caution">
    <text evidence="14">The sequence shown here is derived from an EMBL/GenBank/DDBJ whole genome shotgun (WGS) entry which is preliminary data.</text>
</comment>
<evidence type="ECO:0000256" key="10">
    <source>
        <dbReference type="ARBA" id="ARBA00025699"/>
    </source>
</evidence>
<dbReference type="CDD" id="cd18084">
    <property type="entry name" value="RsmE-like"/>
    <property type="match status" value="1"/>
</dbReference>
<reference evidence="14" key="1">
    <citation type="submission" date="2020-10" db="EMBL/GenBank/DDBJ databases">
        <authorList>
            <person name="Gilroy R."/>
        </authorList>
    </citation>
    <scope>NUCLEOTIDE SEQUENCE</scope>
    <source>
        <strain evidence="14">ChiSjej5B23-6657</strain>
    </source>
</reference>
<dbReference type="AlphaFoldDB" id="A0A9D1EBG9"/>
<sequence length="251" mass="27895">MQQIFTEQDMKMGDEITVEGQDARHLAQVVRMHPGERLRVSRILPGGAEGDSFLCELTGAEKTCIRLRVLEKVPSTELDNAIVLFQAIPKGDRMETVIEKAVELGAREIVPVEMKHCVVRLDEKKKKSRVRRYQTIAENAARQSKRSHIPKVGDVISYREALERAKTSDICLVPYECEDGMASTEEALAKIAPGKSVSIFVGPEGGFAEEEIRAARDLGMDVISLGRRILRTDTAAIAAMTMVMLACEKRK</sequence>
<keyword evidence="7 12" id="KW-0489">Methyltransferase</keyword>
<evidence type="ECO:0000256" key="4">
    <source>
        <dbReference type="ARBA" id="ARBA00013673"/>
    </source>
</evidence>
<dbReference type="PANTHER" id="PTHR30027">
    <property type="entry name" value="RIBOSOMAL RNA SMALL SUBUNIT METHYLTRANSFERASE E"/>
    <property type="match status" value="1"/>
</dbReference>
<dbReference type="Pfam" id="PF04452">
    <property type="entry name" value="Methyltrans_RNA"/>
    <property type="match status" value="1"/>
</dbReference>
<dbReference type="InterPro" id="IPR006700">
    <property type="entry name" value="RsmE"/>
</dbReference>
<dbReference type="GO" id="GO:0070042">
    <property type="term" value="F:rRNA (uridine-N3-)-methyltransferase activity"/>
    <property type="evidence" value="ECO:0007669"/>
    <property type="project" value="TreeGrafter"/>
</dbReference>
<dbReference type="EMBL" id="DVHM01000183">
    <property type="protein sequence ID" value="HIR71723.1"/>
    <property type="molecule type" value="Genomic_DNA"/>
</dbReference>
<name>A0A9D1EBG9_9FIRM</name>
<dbReference type="Gene3D" id="3.40.1280.10">
    <property type="match status" value="1"/>
</dbReference>
<dbReference type="SUPFAM" id="SSF75217">
    <property type="entry name" value="alpha/beta knot"/>
    <property type="match status" value="1"/>
</dbReference>
<organism evidence="14 15">
    <name type="scientific">Candidatus Pullilachnospira gallistercoris</name>
    <dbReference type="NCBI Taxonomy" id="2840911"/>
    <lineage>
        <taxon>Bacteria</taxon>
        <taxon>Bacillati</taxon>
        <taxon>Bacillota</taxon>
        <taxon>Clostridia</taxon>
        <taxon>Lachnospirales</taxon>
        <taxon>Lachnospiraceae</taxon>
        <taxon>Lachnospiraceae incertae sedis</taxon>
        <taxon>Candidatus Pullilachnospira</taxon>
    </lineage>
</organism>
<evidence type="ECO:0000256" key="8">
    <source>
        <dbReference type="ARBA" id="ARBA00022679"/>
    </source>
</evidence>
<dbReference type="InterPro" id="IPR029026">
    <property type="entry name" value="tRNA_m1G_MTases_N"/>
</dbReference>
<feature type="domain" description="Ribosomal RNA small subunit methyltransferase E methyltransferase" evidence="13">
    <location>
        <begin position="78"/>
        <end position="243"/>
    </location>
</feature>
<keyword evidence="8 12" id="KW-0808">Transferase</keyword>
<evidence type="ECO:0000313" key="15">
    <source>
        <dbReference type="Proteomes" id="UP000823912"/>
    </source>
</evidence>
<dbReference type="PIRSF" id="PIRSF015601">
    <property type="entry name" value="MTase_slr0722"/>
    <property type="match status" value="1"/>
</dbReference>
<reference evidence="14" key="2">
    <citation type="journal article" date="2021" name="PeerJ">
        <title>Extensive microbial diversity within the chicken gut microbiome revealed by metagenomics and culture.</title>
        <authorList>
            <person name="Gilroy R."/>
            <person name="Ravi A."/>
            <person name="Getino M."/>
            <person name="Pursley I."/>
            <person name="Horton D.L."/>
            <person name="Alikhan N.F."/>
            <person name="Baker D."/>
            <person name="Gharbi K."/>
            <person name="Hall N."/>
            <person name="Watson M."/>
            <person name="Adriaenssens E.M."/>
            <person name="Foster-Nyarko E."/>
            <person name="Jarju S."/>
            <person name="Secka A."/>
            <person name="Antonio M."/>
            <person name="Oren A."/>
            <person name="Chaudhuri R.R."/>
            <person name="La Ragione R."/>
            <person name="Hildebrand F."/>
            <person name="Pallen M.J."/>
        </authorList>
    </citation>
    <scope>NUCLEOTIDE SEQUENCE</scope>
    <source>
        <strain evidence="14">ChiSjej5B23-6657</strain>
    </source>
</reference>
<dbReference type="PANTHER" id="PTHR30027:SF3">
    <property type="entry name" value="16S RRNA (URACIL(1498)-N(3))-METHYLTRANSFERASE"/>
    <property type="match status" value="1"/>
</dbReference>
<dbReference type="InterPro" id="IPR015947">
    <property type="entry name" value="PUA-like_sf"/>
</dbReference>
<keyword evidence="6 12" id="KW-0698">rRNA processing</keyword>
<protein>
    <recommendedName>
        <fullName evidence="4 12">Ribosomal RNA small subunit methyltransferase E</fullName>
        <ecNumber evidence="3 12">2.1.1.193</ecNumber>
    </recommendedName>
</protein>
<evidence type="ECO:0000256" key="11">
    <source>
        <dbReference type="ARBA" id="ARBA00047944"/>
    </source>
</evidence>
<evidence type="ECO:0000256" key="6">
    <source>
        <dbReference type="ARBA" id="ARBA00022552"/>
    </source>
</evidence>
<dbReference type="InterPro" id="IPR029028">
    <property type="entry name" value="Alpha/beta_knot_MTases"/>
</dbReference>
<evidence type="ECO:0000313" key="14">
    <source>
        <dbReference type="EMBL" id="HIR71723.1"/>
    </source>
</evidence>
<comment type="subcellular location">
    <subcellularLocation>
        <location evidence="1 12">Cytoplasm</location>
    </subcellularLocation>
</comment>
<evidence type="ECO:0000256" key="5">
    <source>
        <dbReference type="ARBA" id="ARBA00022490"/>
    </source>
</evidence>
<dbReference type="SUPFAM" id="SSF88697">
    <property type="entry name" value="PUA domain-like"/>
    <property type="match status" value="1"/>
</dbReference>
<evidence type="ECO:0000256" key="9">
    <source>
        <dbReference type="ARBA" id="ARBA00022691"/>
    </source>
</evidence>
<evidence type="ECO:0000256" key="1">
    <source>
        <dbReference type="ARBA" id="ARBA00004496"/>
    </source>
</evidence>
<evidence type="ECO:0000256" key="12">
    <source>
        <dbReference type="PIRNR" id="PIRNR015601"/>
    </source>
</evidence>
<evidence type="ECO:0000256" key="3">
    <source>
        <dbReference type="ARBA" id="ARBA00012328"/>
    </source>
</evidence>